<keyword evidence="1" id="KW-1133">Transmembrane helix</keyword>
<proteinExistence type="predicted"/>
<evidence type="ECO:0000313" key="3">
    <source>
        <dbReference type="Proteomes" id="UP001050691"/>
    </source>
</evidence>
<dbReference type="EMBL" id="BPWL01000004">
    <property type="protein sequence ID" value="GJJ09980.1"/>
    <property type="molecule type" value="Genomic_DNA"/>
</dbReference>
<feature type="transmembrane region" description="Helical" evidence="1">
    <location>
        <begin position="483"/>
        <end position="500"/>
    </location>
</feature>
<evidence type="ECO:0000313" key="2">
    <source>
        <dbReference type="EMBL" id="GJJ09980.1"/>
    </source>
</evidence>
<organism evidence="2 3">
    <name type="scientific">Clathrus columnatus</name>
    <dbReference type="NCBI Taxonomy" id="1419009"/>
    <lineage>
        <taxon>Eukaryota</taxon>
        <taxon>Fungi</taxon>
        <taxon>Dikarya</taxon>
        <taxon>Basidiomycota</taxon>
        <taxon>Agaricomycotina</taxon>
        <taxon>Agaricomycetes</taxon>
        <taxon>Phallomycetidae</taxon>
        <taxon>Phallales</taxon>
        <taxon>Clathraceae</taxon>
        <taxon>Clathrus</taxon>
    </lineage>
</organism>
<dbReference type="AlphaFoldDB" id="A0AAV5AAP1"/>
<feature type="transmembrane region" description="Helical" evidence="1">
    <location>
        <begin position="441"/>
        <end position="463"/>
    </location>
</feature>
<keyword evidence="3" id="KW-1185">Reference proteome</keyword>
<evidence type="ECO:0000256" key="1">
    <source>
        <dbReference type="SAM" id="Phobius"/>
    </source>
</evidence>
<sequence length="501" mass="56558">MVVALIAPEFIVMWALRQYMAAKRITENFKGYPVRILVLGASRVLEFGYDDNVINSVKACLQSSTVKSTIITSTKTSVNKLISRGSTGETLTADVIADEMVAVANSVVGAVEIIAAGAPAIMPVALTAVLDAPYLWSELLLPGELPYRSKMLIPNGDTGIERTTKVVALAYSFDHAAEASLAYLMDTVNRAMKTALDEKLDAEDEVISGIKDVILLSDRFQERFKAKLREKLFGRIRGRVCLMVREKLRSILKSLLSFREEDIQDKSKQDWLGKAFVLAQTIWFVTQCIARKIQHLPLTEIELIGCAYAALSTGIYFFWWNKPFRVDFPIAIPSSIPHEERELVISRPIIPSNISEDERRVITARLNPWNTTTLVKFLDGTVYNDTLFGRRVQVPTFYSGDVDDYEKDDLNFRAEVAIAAIFGGIHLFAWNYSFPTRIELWLWRVSSLVIVIAPVIYVTVWMISDRSQTSLPRKYPTKVKFQLTIIVLVYIVARFVILLLR</sequence>
<feature type="transmembrane region" description="Helical" evidence="1">
    <location>
        <begin position="416"/>
        <end position="434"/>
    </location>
</feature>
<gene>
    <name evidence="2" type="ORF">Clacol_004205</name>
</gene>
<keyword evidence="1" id="KW-0472">Membrane</keyword>
<accession>A0AAV5AAP1</accession>
<reference evidence="2" key="1">
    <citation type="submission" date="2021-10" db="EMBL/GenBank/DDBJ databases">
        <title>De novo Genome Assembly of Clathrus columnatus (Basidiomycota, Fungi) Using Illumina and Nanopore Sequence Data.</title>
        <authorList>
            <person name="Ogiso-Tanaka E."/>
            <person name="Itagaki H."/>
            <person name="Hosoya T."/>
            <person name="Hosaka K."/>
        </authorList>
    </citation>
    <scope>NUCLEOTIDE SEQUENCE</scope>
    <source>
        <strain evidence="2">MO-923</strain>
    </source>
</reference>
<protein>
    <submittedName>
        <fullName evidence="2">Uncharacterized protein</fullName>
    </submittedName>
</protein>
<keyword evidence="1" id="KW-0812">Transmembrane</keyword>
<comment type="caution">
    <text evidence="2">The sequence shown here is derived from an EMBL/GenBank/DDBJ whole genome shotgun (WGS) entry which is preliminary data.</text>
</comment>
<name>A0AAV5AAP1_9AGAM</name>
<dbReference type="PANTHER" id="PTHR35043">
    <property type="entry name" value="TRANSCRIPTION FACTOR DOMAIN-CONTAINING PROTEIN"/>
    <property type="match status" value="1"/>
</dbReference>
<dbReference type="Proteomes" id="UP001050691">
    <property type="component" value="Unassembled WGS sequence"/>
</dbReference>
<dbReference type="PANTHER" id="PTHR35043:SF7">
    <property type="entry name" value="TRANSCRIPTION FACTOR DOMAIN-CONTAINING PROTEIN"/>
    <property type="match status" value="1"/>
</dbReference>